<feature type="compositionally biased region" description="Low complexity" evidence="1">
    <location>
        <begin position="63"/>
        <end position="79"/>
    </location>
</feature>
<name>A0ABR2H782_9EUKA</name>
<reference evidence="2 3" key="1">
    <citation type="submission" date="2024-04" db="EMBL/GenBank/DDBJ databases">
        <title>Tritrichomonas musculus Genome.</title>
        <authorList>
            <person name="Alves-Ferreira E."/>
            <person name="Grigg M."/>
            <person name="Lorenzi H."/>
            <person name="Galac M."/>
        </authorList>
    </citation>
    <scope>NUCLEOTIDE SEQUENCE [LARGE SCALE GENOMIC DNA]</scope>
    <source>
        <strain evidence="2 3">EAF2021</strain>
    </source>
</reference>
<keyword evidence="3" id="KW-1185">Reference proteome</keyword>
<dbReference type="EMBL" id="JAPFFF010000039">
    <property type="protein sequence ID" value="KAK8842079.1"/>
    <property type="molecule type" value="Genomic_DNA"/>
</dbReference>
<evidence type="ECO:0000256" key="1">
    <source>
        <dbReference type="SAM" id="MobiDB-lite"/>
    </source>
</evidence>
<protein>
    <recommendedName>
        <fullName evidence="4">Secreted protein</fullName>
    </recommendedName>
</protein>
<accession>A0ABR2H782</accession>
<proteinExistence type="predicted"/>
<evidence type="ECO:0008006" key="4">
    <source>
        <dbReference type="Google" id="ProtNLM"/>
    </source>
</evidence>
<gene>
    <name evidence="2" type="ORF">M9Y10_026301</name>
</gene>
<feature type="region of interest" description="Disordered" evidence="1">
    <location>
        <begin position="58"/>
        <end position="79"/>
    </location>
</feature>
<evidence type="ECO:0000313" key="3">
    <source>
        <dbReference type="Proteomes" id="UP001470230"/>
    </source>
</evidence>
<comment type="caution">
    <text evidence="2">The sequence shown here is derived from an EMBL/GenBank/DDBJ whole genome shotgun (WGS) entry which is preliminary data.</text>
</comment>
<sequence>MAFFNRFASGLRNIALRFNFLLVFRGLYLNRLLTSSLKVSRAINDGCLIQTKKTVRDDLKWPSSSSSSSSSTSRTSTCQ</sequence>
<dbReference type="Proteomes" id="UP001470230">
    <property type="component" value="Unassembled WGS sequence"/>
</dbReference>
<evidence type="ECO:0000313" key="2">
    <source>
        <dbReference type="EMBL" id="KAK8842079.1"/>
    </source>
</evidence>
<organism evidence="2 3">
    <name type="scientific">Tritrichomonas musculus</name>
    <dbReference type="NCBI Taxonomy" id="1915356"/>
    <lineage>
        <taxon>Eukaryota</taxon>
        <taxon>Metamonada</taxon>
        <taxon>Parabasalia</taxon>
        <taxon>Tritrichomonadida</taxon>
        <taxon>Tritrichomonadidae</taxon>
        <taxon>Tritrichomonas</taxon>
    </lineage>
</organism>